<gene>
    <name evidence="1" type="primary">Nfu_g_1_014588</name>
</gene>
<organism evidence="1">
    <name type="scientific">Nothobranchius rachovii</name>
    <name type="common">bluefin notho</name>
    <dbReference type="NCBI Taxonomy" id="451742"/>
    <lineage>
        <taxon>Eukaryota</taxon>
        <taxon>Metazoa</taxon>
        <taxon>Chordata</taxon>
        <taxon>Craniata</taxon>
        <taxon>Vertebrata</taxon>
        <taxon>Euteleostomi</taxon>
        <taxon>Actinopterygii</taxon>
        <taxon>Neopterygii</taxon>
        <taxon>Teleostei</taxon>
        <taxon>Neoteleostei</taxon>
        <taxon>Acanthomorphata</taxon>
        <taxon>Ovalentaria</taxon>
        <taxon>Atherinomorphae</taxon>
        <taxon>Cyprinodontiformes</taxon>
        <taxon>Nothobranchiidae</taxon>
        <taxon>Nothobranchius</taxon>
    </lineage>
</organism>
<reference evidence="1" key="2">
    <citation type="submission" date="2016-06" db="EMBL/GenBank/DDBJ databases">
        <title>The genome of a short-lived fish provides insights into sex chromosome evolution and the genetic control of aging.</title>
        <authorList>
            <person name="Reichwald K."/>
            <person name="Felder M."/>
            <person name="Petzold A."/>
            <person name="Koch P."/>
            <person name="Groth M."/>
            <person name="Platzer M."/>
        </authorList>
    </citation>
    <scope>NUCLEOTIDE SEQUENCE</scope>
    <source>
        <tissue evidence="1">Brain</tissue>
    </source>
</reference>
<evidence type="ECO:0000313" key="1">
    <source>
        <dbReference type="EMBL" id="SBS02304.1"/>
    </source>
</evidence>
<dbReference type="EMBL" id="HAEH01015268">
    <property type="protein sequence ID" value="SBS02304.1"/>
    <property type="molecule type" value="Transcribed_RNA"/>
</dbReference>
<sequence length="283" mass="31688">MEQNTKERKTTMMLVKRAKLAQELAELDALLNSQLDSPHNVGSRLSSQPLLSSDNSVLKKSMTNDTSDCGQLALKRLKTVSSAFATTSSVSHESGNQLVESSHKKSLRKKQATIYMETCSDWSDCTDYSDADYAPDSEESSAQDEDACLYPTAKKPLRSLRYPLLSPVKQDDGSESSIGEKWPKVLRRGPQALLQRESSLLTVQIAMCPLQRKVDLSRFLTQSKCYRLLNLEVAVCITRETIASIAFNPHQNLHGIWRPYIKMLKMLALLFSIQKIQKSDAIS</sequence>
<reference evidence="1" key="1">
    <citation type="submission" date="2016-05" db="EMBL/GenBank/DDBJ databases">
        <authorList>
            <person name="Lavstsen T."/>
            <person name="Jespersen J.S."/>
        </authorList>
    </citation>
    <scope>NUCLEOTIDE SEQUENCE</scope>
    <source>
        <tissue evidence="1">Brain</tissue>
    </source>
</reference>
<accession>A0A1A8RAM5</accession>
<proteinExistence type="predicted"/>
<protein>
    <submittedName>
        <fullName evidence="1">Uncharacterized protein</fullName>
    </submittedName>
</protein>
<dbReference type="AlphaFoldDB" id="A0A1A8RAM5"/>
<name>A0A1A8RAM5_9TELE</name>